<name>A0A433CWL5_9FUNG</name>
<dbReference type="PANTHER" id="PTHR32251:SF17">
    <property type="entry name" value="STEROID 5-ALPHA REDUCTASE C-TERMINAL DOMAIN-CONTAINING PROTEIN"/>
    <property type="match status" value="1"/>
</dbReference>
<dbReference type="Pfam" id="PF06966">
    <property type="entry name" value="DUF1295"/>
    <property type="match status" value="1"/>
</dbReference>
<dbReference type="Gene3D" id="1.20.120.1630">
    <property type="match status" value="1"/>
</dbReference>
<dbReference type="InterPro" id="IPR010721">
    <property type="entry name" value="UstE-like"/>
</dbReference>
<dbReference type="GO" id="GO:0016020">
    <property type="term" value="C:membrane"/>
    <property type="evidence" value="ECO:0007669"/>
    <property type="project" value="TreeGrafter"/>
</dbReference>
<dbReference type="Proteomes" id="UP000268093">
    <property type="component" value="Unassembled WGS sequence"/>
</dbReference>
<proteinExistence type="predicted"/>
<dbReference type="PANTHER" id="PTHR32251">
    <property type="entry name" value="3-OXO-5-ALPHA-STEROID 4-DEHYDROGENASE"/>
    <property type="match status" value="1"/>
</dbReference>
<keyword evidence="2" id="KW-1185">Reference proteome</keyword>
<evidence type="ECO:0000313" key="1">
    <source>
        <dbReference type="EMBL" id="RUP42979.1"/>
    </source>
</evidence>
<dbReference type="PROSITE" id="PS50244">
    <property type="entry name" value="S5A_REDUCTASE"/>
    <property type="match status" value="1"/>
</dbReference>
<dbReference type="EMBL" id="RBNI01011991">
    <property type="protein sequence ID" value="RUP42979.1"/>
    <property type="molecule type" value="Genomic_DNA"/>
</dbReference>
<organism evidence="1 2">
    <name type="scientific">Jimgerdemannia flammicorona</name>
    <dbReference type="NCBI Taxonomy" id="994334"/>
    <lineage>
        <taxon>Eukaryota</taxon>
        <taxon>Fungi</taxon>
        <taxon>Fungi incertae sedis</taxon>
        <taxon>Mucoromycota</taxon>
        <taxon>Mucoromycotina</taxon>
        <taxon>Endogonomycetes</taxon>
        <taxon>Endogonales</taxon>
        <taxon>Endogonaceae</taxon>
        <taxon>Jimgerdemannia</taxon>
    </lineage>
</organism>
<dbReference type="OrthoDB" id="67965at2759"/>
<accession>A0A433CWL5</accession>
<gene>
    <name evidence="1" type="ORF">BC936DRAFT_137812</name>
</gene>
<comment type="caution">
    <text evidence="1">The sequence shown here is derived from an EMBL/GenBank/DDBJ whole genome shotgun (WGS) entry which is preliminary data.</text>
</comment>
<evidence type="ECO:0000313" key="2">
    <source>
        <dbReference type="Proteomes" id="UP000268093"/>
    </source>
</evidence>
<reference evidence="1 2" key="1">
    <citation type="journal article" date="2018" name="New Phytol.">
        <title>Phylogenomics of Endogonaceae and evolution of mycorrhizas within Mucoromycota.</title>
        <authorList>
            <person name="Chang Y."/>
            <person name="Desiro A."/>
            <person name="Na H."/>
            <person name="Sandor L."/>
            <person name="Lipzen A."/>
            <person name="Clum A."/>
            <person name="Barry K."/>
            <person name="Grigoriev I.V."/>
            <person name="Martin F.M."/>
            <person name="Stajich J.E."/>
            <person name="Smith M.E."/>
            <person name="Bonito G."/>
            <person name="Spatafora J.W."/>
        </authorList>
    </citation>
    <scope>NUCLEOTIDE SEQUENCE [LARGE SCALE GENOMIC DNA]</scope>
    <source>
        <strain evidence="1 2">GMNB39</strain>
    </source>
</reference>
<protein>
    <submittedName>
        <fullName evidence="1">Uncharacterized protein</fullName>
    </submittedName>
</protein>
<sequence length="295" mass="33523">MSVTKTILATTALDFAVQLACFVVAAIYQTEKFYDLVGALSYLACISVSLYWRPFLHEYFFGPIPLSLSSAPALSTFHPRQLLATATTAIWAMRLGTYLFYRVMNDGHDRRFDKVRNKPLVFIRFWIIQAIWVALTALPVYVVNAVPAGTHPAFCVLDYIGFLVWVVGFTLEVTADFQKITWRSKKENKARIIQHGLWSISRHPNYFGEVLLWTGSWFSSISGLARLNDPRVLSLPAAVLTVISPLFVCFVLTKVSGVPMLERLTDKRYGGLAEYQEYKRRVPIFIPWVGRRGDL</sequence>